<dbReference type="InterPro" id="IPR012677">
    <property type="entry name" value="Nucleotide-bd_a/b_plait_sf"/>
</dbReference>
<feature type="region of interest" description="Disordered" evidence="2">
    <location>
        <begin position="73"/>
        <end position="109"/>
    </location>
</feature>
<dbReference type="Proteomes" id="UP000310189">
    <property type="component" value="Unassembled WGS sequence"/>
</dbReference>
<evidence type="ECO:0000313" key="5">
    <source>
        <dbReference type="Proteomes" id="UP000310189"/>
    </source>
</evidence>
<evidence type="ECO:0000259" key="3">
    <source>
        <dbReference type="PROSITE" id="PS50102"/>
    </source>
</evidence>
<proteinExistence type="predicted"/>
<feature type="domain" description="RRM" evidence="3">
    <location>
        <begin position="2"/>
        <end position="75"/>
    </location>
</feature>
<dbReference type="OrthoDB" id="7763451at2759"/>
<dbReference type="PANTHER" id="PTHR32343:SF10">
    <property type="entry name" value="RNA-BINDING REGION RNP-1 DOMAIN-CONTAINING PROTEIN"/>
    <property type="match status" value="1"/>
</dbReference>
<evidence type="ECO:0000256" key="2">
    <source>
        <dbReference type="SAM" id="MobiDB-lite"/>
    </source>
</evidence>
<dbReference type="SUPFAM" id="SSF54928">
    <property type="entry name" value="RNA-binding domain, RBD"/>
    <property type="match status" value="1"/>
</dbReference>
<dbReference type="InterPro" id="IPR000504">
    <property type="entry name" value="RRM_dom"/>
</dbReference>
<sequence length="276" mass="29534">MASIVVTKIATGTTDEQIVKFFSFCGKVKSSSFEQDQTHRTAYIEFERESAARTALLLNGGNLEGSLIEVSSNDVSNAASPPPASAPVPASASPAHHDNDGDNNVDQEDKPRTAILAQYLAHGYHIGDEAIQKAIDLDTKHGISSKFMTYVTQLDAGAGKRVASGGSAEEQKPLSSQLYQTAQGLFGKAKDSDTSKGISEKSTSWFGPYYQKALNSPYATKVHNFYTNAQKQVLDVHEEALRIAAQKKDTFVNNGGDANATSIAKAPADTDEKKTA</sequence>
<keyword evidence="5" id="KW-1185">Reference proteome</keyword>
<accession>A0A4T0FLA9</accession>
<evidence type="ECO:0000256" key="1">
    <source>
        <dbReference type="PROSITE-ProRule" id="PRU00176"/>
    </source>
</evidence>
<dbReference type="Pfam" id="PF00076">
    <property type="entry name" value="RRM_1"/>
    <property type="match status" value="1"/>
</dbReference>
<dbReference type="GO" id="GO:0003723">
    <property type="term" value="F:RNA binding"/>
    <property type="evidence" value="ECO:0007669"/>
    <property type="project" value="UniProtKB-UniRule"/>
</dbReference>
<reference evidence="4 5" key="1">
    <citation type="submission" date="2019-03" db="EMBL/GenBank/DDBJ databases">
        <title>Sequencing 23 genomes of Wallemia ichthyophaga.</title>
        <authorList>
            <person name="Gostincar C."/>
        </authorList>
    </citation>
    <scope>NUCLEOTIDE SEQUENCE [LARGE SCALE GENOMIC DNA]</scope>
    <source>
        <strain evidence="4 5">EXF-5753</strain>
    </source>
</reference>
<evidence type="ECO:0000313" key="4">
    <source>
        <dbReference type="EMBL" id="TIA89212.1"/>
    </source>
</evidence>
<dbReference type="PROSITE" id="PS50102">
    <property type="entry name" value="RRM"/>
    <property type="match status" value="1"/>
</dbReference>
<keyword evidence="1" id="KW-0694">RNA-binding</keyword>
<comment type="caution">
    <text evidence="4">The sequence shown here is derived from an EMBL/GenBank/DDBJ whole genome shotgun (WGS) entry which is preliminary data.</text>
</comment>
<dbReference type="Gene3D" id="3.30.70.330">
    <property type="match status" value="1"/>
</dbReference>
<dbReference type="AlphaFoldDB" id="A0A4T0FLA9"/>
<dbReference type="PANTHER" id="PTHR32343">
    <property type="entry name" value="SERINE/ARGININE-RICH SPLICING FACTOR"/>
    <property type="match status" value="1"/>
</dbReference>
<protein>
    <recommendedName>
        <fullName evidence="3">RRM domain-containing protein</fullName>
    </recommendedName>
</protein>
<dbReference type="SMART" id="SM00360">
    <property type="entry name" value="RRM"/>
    <property type="match status" value="1"/>
</dbReference>
<name>A0A4T0FLA9_9BASI</name>
<organism evidence="4 5">
    <name type="scientific">Wallemia hederae</name>
    <dbReference type="NCBI Taxonomy" id="1540922"/>
    <lineage>
        <taxon>Eukaryota</taxon>
        <taxon>Fungi</taxon>
        <taxon>Dikarya</taxon>
        <taxon>Basidiomycota</taxon>
        <taxon>Wallemiomycotina</taxon>
        <taxon>Wallemiomycetes</taxon>
        <taxon>Wallemiales</taxon>
        <taxon>Wallemiaceae</taxon>
        <taxon>Wallemia</taxon>
    </lineage>
</organism>
<feature type="region of interest" description="Disordered" evidence="2">
    <location>
        <begin position="251"/>
        <end position="276"/>
    </location>
</feature>
<dbReference type="EMBL" id="SPNW01000029">
    <property type="protein sequence ID" value="TIA89212.1"/>
    <property type="molecule type" value="Genomic_DNA"/>
</dbReference>
<gene>
    <name evidence="4" type="ORF">E3P99_02173</name>
</gene>
<dbReference type="InterPro" id="IPR035979">
    <property type="entry name" value="RBD_domain_sf"/>
</dbReference>